<feature type="transmembrane region" description="Helical" evidence="2">
    <location>
        <begin position="161"/>
        <end position="180"/>
    </location>
</feature>
<evidence type="ECO:0000256" key="1">
    <source>
        <dbReference type="SAM" id="MobiDB-lite"/>
    </source>
</evidence>
<reference evidence="4 5" key="1">
    <citation type="submission" date="2019-08" db="EMBL/GenBank/DDBJ databases">
        <title>Deep-cultivation of Planctomycetes and their phenomic and genomic characterization uncovers novel biology.</title>
        <authorList>
            <person name="Wiegand S."/>
            <person name="Jogler M."/>
            <person name="Boedeker C."/>
            <person name="Pinto D."/>
            <person name="Vollmers J."/>
            <person name="Rivas-Marin E."/>
            <person name="Kohn T."/>
            <person name="Peeters S.H."/>
            <person name="Heuer A."/>
            <person name="Rast P."/>
            <person name="Oberbeckmann S."/>
            <person name="Bunk B."/>
            <person name="Jeske O."/>
            <person name="Meyerdierks A."/>
            <person name="Storesund J.E."/>
            <person name="Kallscheuer N."/>
            <person name="Luecker S."/>
            <person name="Lage O.M."/>
            <person name="Pohl T."/>
            <person name="Merkel B.J."/>
            <person name="Hornburger P."/>
            <person name="Mueller R.-W."/>
            <person name="Bruemmer F."/>
            <person name="Labrenz M."/>
            <person name="Spormann A.M."/>
            <person name="Op den Camp H."/>
            <person name="Overmann J."/>
            <person name="Amann R."/>
            <person name="Jetten M.S.M."/>
            <person name="Mascher T."/>
            <person name="Medema M.H."/>
            <person name="Devos D.P."/>
            <person name="Kaster A.-K."/>
            <person name="Ovreas L."/>
            <person name="Rohde M."/>
            <person name="Galperin M.Y."/>
            <person name="Jogler C."/>
        </authorList>
    </citation>
    <scope>NUCLEOTIDE SEQUENCE [LARGE SCALE GENOMIC DNA]</scope>
    <source>
        <strain evidence="4 5">UC8</strain>
    </source>
</reference>
<feature type="transmembrane region" description="Helical" evidence="2">
    <location>
        <begin position="50"/>
        <end position="73"/>
    </location>
</feature>
<evidence type="ECO:0000259" key="3">
    <source>
        <dbReference type="Pfam" id="PF20382"/>
    </source>
</evidence>
<dbReference type="RefSeq" id="WP_068135637.1">
    <property type="nucleotide sequence ID" value="NZ_CP042914.1"/>
</dbReference>
<dbReference type="AlphaFoldDB" id="A0A5B9R2T0"/>
<keyword evidence="5" id="KW-1185">Reference proteome</keyword>
<feature type="domain" description="DUF6677" evidence="3">
    <location>
        <begin position="23"/>
        <end position="191"/>
    </location>
</feature>
<keyword evidence="2" id="KW-0812">Transmembrane</keyword>
<keyword evidence="2" id="KW-0472">Membrane</keyword>
<proteinExistence type="predicted"/>
<dbReference type="InterPro" id="IPR046499">
    <property type="entry name" value="DUF6677"/>
</dbReference>
<gene>
    <name evidence="4" type="ORF">UC8_58000</name>
</gene>
<dbReference type="EMBL" id="CP042914">
    <property type="protein sequence ID" value="QEG43746.1"/>
    <property type="molecule type" value="Genomic_DNA"/>
</dbReference>
<evidence type="ECO:0000313" key="5">
    <source>
        <dbReference type="Proteomes" id="UP000325286"/>
    </source>
</evidence>
<sequence>MPNTDPSQIEVDGIKIDLRNRGLAALLAWLVPGAGHFYQGRYAKGGLYMACILTTYIVGFAIGGAHVVYASWIPGDRRWHYACQLGVGLPAFPAMVEGMRMKNATEFDSDQEGYEDAYRTSPDWSPLFGGWMAPPRRPVREQSADEISAWYARKGAGYEMGTWYTMIAGLLNILVIYDAYSGPLSIPISGRKKKTDDESTESDGKSSTAAADRSPSDSPKAAT</sequence>
<accession>A0A5B9R2T0</accession>
<keyword evidence="2" id="KW-1133">Transmembrane helix</keyword>
<feature type="region of interest" description="Disordered" evidence="1">
    <location>
        <begin position="187"/>
        <end position="223"/>
    </location>
</feature>
<dbReference type="Proteomes" id="UP000325286">
    <property type="component" value="Chromosome"/>
</dbReference>
<organism evidence="4 5">
    <name type="scientific">Roseimaritima ulvae</name>
    <dbReference type="NCBI Taxonomy" id="980254"/>
    <lineage>
        <taxon>Bacteria</taxon>
        <taxon>Pseudomonadati</taxon>
        <taxon>Planctomycetota</taxon>
        <taxon>Planctomycetia</taxon>
        <taxon>Pirellulales</taxon>
        <taxon>Pirellulaceae</taxon>
        <taxon>Roseimaritima</taxon>
    </lineage>
</organism>
<evidence type="ECO:0000256" key="2">
    <source>
        <dbReference type="SAM" id="Phobius"/>
    </source>
</evidence>
<dbReference type="KEGG" id="rul:UC8_58000"/>
<protein>
    <recommendedName>
        <fullName evidence="3">DUF6677 domain-containing protein</fullName>
    </recommendedName>
</protein>
<evidence type="ECO:0000313" key="4">
    <source>
        <dbReference type="EMBL" id="QEG43746.1"/>
    </source>
</evidence>
<dbReference type="Pfam" id="PF20382">
    <property type="entry name" value="DUF6677"/>
    <property type="match status" value="1"/>
</dbReference>
<name>A0A5B9R2T0_9BACT</name>
<dbReference type="OrthoDB" id="281398at2"/>